<dbReference type="EMBL" id="MF101424">
    <property type="protein sequence ID" value="ARW62666.1"/>
    <property type="molecule type" value="Genomic_DNA"/>
</dbReference>
<protein>
    <submittedName>
        <fullName evidence="1">Uncharacterized protein</fullName>
    </submittedName>
</protein>
<gene>
    <name evidence="1" type="primary">ConsOrf1</name>
</gene>
<keyword evidence="1" id="KW-0934">Plastid</keyword>
<sequence>MVSNLKNIYHDKYDESNLDHLTDSSEYENDNIEMPTGWSFICLDETINYYADHQNKSDSSSNR</sequence>
<reference evidence="1" key="1">
    <citation type="journal article" date="2017" name="J. Phycol.">
        <title>Analysis of chloroplast genomes and a supermatrix inform reclassification of the Rhodomelaceae (Rhodophyta).</title>
        <authorList>
            <person name="Diaz-Tapia P."/>
            <person name="Maggs C.A."/>
            <person name="West J.A."/>
            <person name="Verbruggen H."/>
        </authorList>
    </citation>
    <scope>NUCLEOTIDE SEQUENCE</scope>
    <source>
        <strain evidence="1">PD508</strain>
    </source>
</reference>
<accession>A0A1Z1M9K9</accession>
<dbReference type="GeneID" id="33355911"/>
<organism evidence="1">
    <name type="scientific">Rhodomela confervoides</name>
    <name type="common">Red alga</name>
    <dbReference type="NCBI Taxonomy" id="35163"/>
    <lineage>
        <taxon>Eukaryota</taxon>
        <taxon>Rhodophyta</taxon>
        <taxon>Florideophyceae</taxon>
        <taxon>Rhodymeniophycidae</taxon>
        <taxon>Ceramiales</taxon>
        <taxon>Rhodomelaceae</taxon>
        <taxon>Rhodomela</taxon>
    </lineage>
</organism>
<name>A0A1Z1M9K9_RHOCN</name>
<proteinExistence type="predicted"/>
<dbReference type="RefSeq" id="YP_009394104.1">
    <property type="nucleotide sequence ID" value="NC_035271.1"/>
</dbReference>
<dbReference type="AlphaFoldDB" id="A0A1Z1M9K9"/>
<evidence type="ECO:0000313" key="1">
    <source>
        <dbReference type="EMBL" id="ARW62666.1"/>
    </source>
</evidence>
<keyword evidence="1" id="KW-0150">Chloroplast</keyword>
<geneLocation type="chloroplast" evidence="1"/>